<reference evidence="2" key="1">
    <citation type="submission" date="2023-07" db="EMBL/GenBank/DDBJ databases">
        <title>Sorghum-associated microbial communities from plants grown in Nebraska, USA.</title>
        <authorList>
            <person name="Schachtman D."/>
        </authorList>
    </citation>
    <scope>NUCLEOTIDE SEQUENCE</scope>
    <source>
        <strain evidence="2">DS1061</strain>
    </source>
</reference>
<protein>
    <submittedName>
        <fullName evidence="2">Membrane protein</fullName>
    </submittedName>
</protein>
<feature type="transmembrane region" description="Helical" evidence="1">
    <location>
        <begin position="362"/>
        <end position="381"/>
    </location>
</feature>
<comment type="caution">
    <text evidence="2">The sequence shown here is derived from an EMBL/GenBank/DDBJ whole genome shotgun (WGS) entry which is preliminary data.</text>
</comment>
<feature type="transmembrane region" description="Helical" evidence="1">
    <location>
        <begin position="146"/>
        <end position="172"/>
    </location>
</feature>
<feature type="transmembrane region" description="Helical" evidence="1">
    <location>
        <begin position="332"/>
        <end position="350"/>
    </location>
</feature>
<dbReference type="InterPro" id="IPR018674">
    <property type="entry name" value="DUF2142_membrane"/>
</dbReference>
<keyword evidence="1" id="KW-0472">Membrane</keyword>
<evidence type="ECO:0000256" key="1">
    <source>
        <dbReference type="SAM" id="Phobius"/>
    </source>
</evidence>
<feature type="transmembrane region" description="Helical" evidence="1">
    <location>
        <begin position="251"/>
        <end position="270"/>
    </location>
</feature>
<dbReference type="Pfam" id="PF09913">
    <property type="entry name" value="DUF2142"/>
    <property type="match status" value="1"/>
</dbReference>
<dbReference type="RefSeq" id="WP_392396269.1">
    <property type="nucleotide sequence ID" value="NZ_JAURTK010000028.1"/>
</dbReference>
<keyword evidence="1" id="KW-0812">Transmembrane</keyword>
<feature type="transmembrane region" description="Helical" evidence="1">
    <location>
        <begin position="387"/>
        <end position="407"/>
    </location>
</feature>
<name>A0AB73INX6_9BURK</name>
<proteinExistence type="predicted"/>
<sequence>MNSLRQWTITFFSIVIIGSFLSAIIPPMQSPDENDHIKRAYLLSVLSHTVTEPGRSTGGYFDDALQQYQVLNFQALSTKPNARYDARTAEAGAAIKWSGVRTYVDMAGAAPYFPLGYLPQAAGLRIGESLHLGVGASYRLARVTTLIAVAAIIAYAFTIFPPNALVICLLALPMTMFQLSSASADGMSFAWTVLAASLFRRGLEQEQPFPILWSLLLIVAPFMIATSRPQLIAILILAPVVFFVRKDSRALASSIIAGLLAVGWVIYGASHTVDLRWSRSITTGQAVAFYIHHPLALLEVLWRTLSNPAVIDSYWRQFVGVLGWLDRPMPTVTYQLAGFVLLAALAISCSRRVGALARTVPLLVSAAAVMLTLVALLITWTDLHAQFIIGVQGRYFTAPALLAAYTLSSAQVSERRSMATFALCGVFISLSVAMTVTTLVYKYYL</sequence>
<gene>
    <name evidence="2" type="ORF">J2793_007195</name>
</gene>
<keyword evidence="1" id="KW-1133">Transmembrane helix</keyword>
<feature type="transmembrane region" description="Helical" evidence="1">
    <location>
        <begin position="211"/>
        <end position="244"/>
    </location>
</feature>
<dbReference type="EMBL" id="JAURTK010000028">
    <property type="protein sequence ID" value="MDP9651720.1"/>
    <property type="molecule type" value="Genomic_DNA"/>
</dbReference>
<accession>A0AB73INX6</accession>
<evidence type="ECO:0000313" key="2">
    <source>
        <dbReference type="EMBL" id="MDP9651720.1"/>
    </source>
</evidence>
<feature type="transmembrane region" description="Helical" evidence="1">
    <location>
        <begin position="419"/>
        <end position="444"/>
    </location>
</feature>
<dbReference type="AlphaFoldDB" id="A0AB73INX6"/>
<dbReference type="Proteomes" id="UP001229486">
    <property type="component" value="Unassembled WGS sequence"/>
</dbReference>
<feature type="transmembrane region" description="Helical" evidence="1">
    <location>
        <begin position="7"/>
        <end position="25"/>
    </location>
</feature>
<evidence type="ECO:0000313" key="3">
    <source>
        <dbReference type="Proteomes" id="UP001229486"/>
    </source>
</evidence>
<organism evidence="2 3">
    <name type="scientific">Paraburkholderia caledonica</name>
    <dbReference type="NCBI Taxonomy" id="134536"/>
    <lineage>
        <taxon>Bacteria</taxon>
        <taxon>Pseudomonadati</taxon>
        <taxon>Pseudomonadota</taxon>
        <taxon>Betaproteobacteria</taxon>
        <taxon>Burkholderiales</taxon>
        <taxon>Burkholderiaceae</taxon>
        <taxon>Paraburkholderia</taxon>
    </lineage>
</organism>